<evidence type="ECO:0000313" key="5">
    <source>
        <dbReference type="Proteomes" id="UP000239204"/>
    </source>
</evidence>
<dbReference type="Gene3D" id="3.40.50.1820">
    <property type="entry name" value="alpha/beta hydrolase"/>
    <property type="match status" value="1"/>
</dbReference>
<feature type="compositionally biased region" description="Low complexity" evidence="1">
    <location>
        <begin position="126"/>
        <end position="142"/>
    </location>
</feature>
<gene>
    <name evidence="4" type="ORF">XarjCFBP7645_00350</name>
</gene>
<sequence>MHRSKREKASKTRSLVLPLATTLSAICLVAACGTSGTQQHTSAAEGSTSLDFDAARYERQSLIVDGRTIAVRAYENIVYVARPVDTTYQVMNIYVPEVYFQGQGIGAFTAQTAPIFFPNQVGGYMPGKPGTPAGRGRPPADGGPRGAGTPPPEGVPAGRGGPPRDSGQPSTIAVALSKGYVVASPGARGRTTRDTDGRYTGKAPAAIVDLKAAVRYLRHNDARMPGDAEKIISNGTSAGGALSALLGASGNSADYAPHLEELGAAPARDDIFAVSAYCPITNLEHADSAYEWLFNGVNDYKKIEMAMLDYNVQRKEVAGTLTQAQIALSGALKAQFPGYLDSLGLRDAQGRPLRLDSAGNGTFKDYVKSLLIASAQTALDEGRDLSGLSWLSVQGGKVRDLDFDQYVRYAGRMKLPPAFDALDLGSGENQLFGTQAIDKRHFTAFAQEHSTAADASLADAEKVKMMNAMRYIGATGTATSRHWRIRHGTKDRDTSLAVPTILAATLQNKGYAVDFALPWDRPHSGDYDLDALFAWMERVSLAE</sequence>
<dbReference type="AlphaFoldDB" id="A0A2S7AJB6"/>
<keyword evidence="4" id="KW-0378">Hydrolase</keyword>
<evidence type="ECO:0000256" key="1">
    <source>
        <dbReference type="SAM" id="MobiDB-lite"/>
    </source>
</evidence>
<proteinExistence type="predicted"/>
<dbReference type="Pfam" id="PF20434">
    <property type="entry name" value="BD-FAE"/>
    <property type="match status" value="1"/>
</dbReference>
<dbReference type="GO" id="GO:0016787">
    <property type="term" value="F:hydrolase activity"/>
    <property type="evidence" value="ECO:0007669"/>
    <property type="project" value="UniProtKB-KW"/>
</dbReference>
<protein>
    <submittedName>
        <fullName evidence="4">Alpha/beta hydrolase</fullName>
    </submittedName>
</protein>
<dbReference type="InterPro" id="IPR049492">
    <property type="entry name" value="BD-FAE-like_dom"/>
</dbReference>
<dbReference type="InterPro" id="IPR029058">
    <property type="entry name" value="AB_hydrolase_fold"/>
</dbReference>
<dbReference type="PROSITE" id="PS51257">
    <property type="entry name" value="PROKAR_LIPOPROTEIN"/>
    <property type="match status" value="1"/>
</dbReference>
<feature type="domain" description="BD-FAE-like" evidence="3">
    <location>
        <begin position="171"/>
        <end position="313"/>
    </location>
</feature>
<feature type="region of interest" description="Disordered" evidence="1">
    <location>
        <begin position="124"/>
        <end position="170"/>
    </location>
</feature>
<feature type="signal peptide" evidence="2">
    <location>
        <begin position="1"/>
        <end position="30"/>
    </location>
</feature>
<organism evidence="4 5">
    <name type="scientific">Xanthomonas arboricola</name>
    <dbReference type="NCBI Taxonomy" id="56448"/>
    <lineage>
        <taxon>Bacteria</taxon>
        <taxon>Pseudomonadati</taxon>
        <taxon>Pseudomonadota</taxon>
        <taxon>Gammaproteobacteria</taxon>
        <taxon>Lysobacterales</taxon>
        <taxon>Lysobacteraceae</taxon>
        <taxon>Xanthomonas</taxon>
    </lineage>
</organism>
<accession>A0A2S7AJB6</accession>
<keyword evidence="2" id="KW-0732">Signal</keyword>
<evidence type="ECO:0000259" key="3">
    <source>
        <dbReference type="Pfam" id="PF20434"/>
    </source>
</evidence>
<comment type="caution">
    <text evidence="4">The sequence shown here is derived from an EMBL/GenBank/DDBJ whole genome shotgun (WGS) entry which is preliminary data.</text>
</comment>
<dbReference type="Proteomes" id="UP000239204">
    <property type="component" value="Unassembled WGS sequence"/>
</dbReference>
<reference evidence="4 5" key="1">
    <citation type="submission" date="2016-08" db="EMBL/GenBank/DDBJ databases">
        <title>Evolution of the type three secretion system and type three effector repertoires in Xanthomonas.</title>
        <authorList>
            <person name="Merda D."/>
            <person name="Briand M."/>
            <person name="Bosis E."/>
            <person name="Rousseau C."/>
            <person name="Portier P."/>
            <person name="Jacques M.-A."/>
            <person name="Fischer-Le Saux M."/>
        </authorList>
    </citation>
    <scope>NUCLEOTIDE SEQUENCE [LARGE SCALE GENOMIC DNA]</scope>
    <source>
        <strain evidence="4 5">CFBP 7645</strain>
    </source>
</reference>
<name>A0A2S7AJB6_9XANT</name>
<dbReference type="SUPFAM" id="SSF53474">
    <property type="entry name" value="alpha/beta-Hydrolases"/>
    <property type="match status" value="1"/>
</dbReference>
<evidence type="ECO:0000256" key="2">
    <source>
        <dbReference type="SAM" id="SignalP"/>
    </source>
</evidence>
<evidence type="ECO:0000313" key="4">
    <source>
        <dbReference type="EMBL" id="PPU09964.1"/>
    </source>
</evidence>
<feature type="chain" id="PRO_5015572367" evidence="2">
    <location>
        <begin position="31"/>
        <end position="543"/>
    </location>
</feature>
<dbReference type="InterPro" id="IPR048124">
    <property type="entry name" value="Tannase_B"/>
</dbReference>
<dbReference type="NCBIfam" id="NF041556">
    <property type="entry name" value="tannase_B"/>
    <property type="match status" value="1"/>
</dbReference>
<dbReference type="EMBL" id="MIGY01000001">
    <property type="protein sequence ID" value="PPU09964.1"/>
    <property type="molecule type" value="Genomic_DNA"/>
</dbReference>